<dbReference type="EMBL" id="JBHFFA010000006">
    <property type="protein sequence ID" value="KAL2622921.1"/>
    <property type="molecule type" value="Genomic_DNA"/>
</dbReference>
<feature type="compositionally biased region" description="Gly residues" evidence="1">
    <location>
        <begin position="87"/>
        <end position="97"/>
    </location>
</feature>
<evidence type="ECO:0000256" key="1">
    <source>
        <dbReference type="SAM" id="MobiDB-lite"/>
    </source>
</evidence>
<dbReference type="PANTHER" id="PTHR34894">
    <property type="entry name" value="SAM-DEPENDENT METHYLTRANSFERASE RSMI, CONSERVED SITE"/>
    <property type="match status" value="1"/>
</dbReference>
<feature type="region of interest" description="Disordered" evidence="1">
    <location>
        <begin position="331"/>
        <end position="418"/>
    </location>
</feature>
<keyword evidence="3" id="KW-1185">Reference proteome</keyword>
<feature type="compositionally biased region" description="Basic and acidic residues" evidence="1">
    <location>
        <begin position="55"/>
        <end position="69"/>
    </location>
</feature>
<sequence>MTPRSRETFIRKSLMKRYSQLAFAGSLGGSLLGLDGKEKPRVEMFTDAVAESEGETPKKASDEATKGRGDSSTWGGVGNEGPVAVSGEGGAGAGGSQDGSTGPAAAPGGGSQIIEARDGRYRSTTVISFLRAALLKRSQRPTLDEAAKKQVAQDMAAVGLTLMPAPVDNEDKQIQTDPVTVREVSEFANVLKRSASCPARMFWVEQTATAEQRARHRSWMEEHGLVDEKTNEEKSAEGDDEVEIIIAEKAITHPEGQEVVSVTEGTEVKEKKSLNQVQRTMKKKVNKLASESLEALGSLGEEISQLTGGADIAFKMAALISRWKKVAKATNVPDDVSEAGENGGPAGAGATGEGGAGKEGNDFEWEDYEGEEGEEGDGRGRRRKRSKGMRKGSSGTLMDELGAGGGRTRRSLERDSIGKSAMKKSLKYSGQGFELGKLVPIGFAKMMNINTPPKAVKFFNERQLTKLITSVYVAKIDADTVDDAADNERQSSCEFVYDFMLNLYGLKRLAESAVWGLFKKIKHIISQKKIDKAHKVSLVFQAKFFHLLLTKETAKVL</sequence>
<evidence type="ECO:0000313" key="2">
    <source>
        <dbReference type="EMBL" id="KAL2622921.1"/>
    </source>
</evidence>
<name>A0ABD1Y8G4_9MARC</name>
<proteinExistence type="predicted"/>
<protein>
    <recommendedName>
        <fullName evidence="4">TFIIS N-terminal domain-containing protein</fullName>
    </recommendedName>
</protein>
<feature type="region of interest" description="Disordered" evidence="1">
    <location>
        <begin position="45"/>
        <end position="117"/>
    </location>
</feature>
<feature type="compositionally biased region" description="Acidic residues" evidence="1">
    <location>
        <begin position="362"/>
        <end position="375"/>
    </location>
</feature>
<gene>
    <name evidence="2" type="ORF">R1flu_003126</name>
</gene>
<dbReference type="AlphaFoldDB" id="A0ABD1Y8G4"/>
<dbReference type="Proteomes" id="UP001605036">
    <property type="component" value="Unassembled WGS sequence"/>
</dbReference>
<feature type="compositionally biased region" description="Basic residues" evidence="1">
    <location>
        <begin position="380"/>
        <end position="390"/>
    </location>
</feature>
<organism evidence="2 3">
    <name type="scientific">Riccia fluitans</name>
    <dbReference type="NCBI Taxonomy" id="41844"/>
    <lineage>
        <taxon>Eukaryota</taxon>
        <taxon>Viridiplantae</taxon>
        <taxon>Streptophyta</taxon>
        <taxon>Embryophyta</taxon>
        <taxon>Marchantiophyta</taxon>
        <taxon>Marchantiopsida</taxon>
        <taxon>Marchantiidae</taxon>
        <taxon>Marchantiales</taxon>
        <taxon>Ricciaceae</taxon>
        <taxon>Riccia</taxon>
    </lineage>
</organism>
<reference evidence="2 3" key="1">
    <citation type="submission" date="2024-09" db="EMBL/GenBank/DDBJ databases">
        <title>Chromosome-scale assembly of Riccia fluitans.</title>
        <authorList>
            <person name="Paukszto L."/>
            <person name="Sawicki J."/>
            <person name="Karawczyk K."/>
            <person name="Piernik-Szablinska J."/>
            <person name="Szczecinska M."/>
            <person name="Mazdziarz M."/>
        </authorList>
    </citation>
    <scope>NUCLEOTIDE SEQUENCE [LARGE SCALE GENOMIC DNA]</scope>
    <source>
        <strain evidence="2">Rf_01</strain>
        <tissue evidence="2">Aerial parts of the thallus</tissue>
    </source>
</reference>
<accession>A0ABD1Y8G4</accession>
<comment type="caution">
    <text evidence="2">The sequence shown here is derived from an EMBL/GenBank/DDBJ whole genome shotgun (WGS) entry which is preliminary data.</text>
</comment>
<evidence type="ECO:0008006" key="4">
    <source>
        <dbReference type="Google" id="ProtNLM"/>
    </source>
</evidence>
<feature type="compositionally biased region" description="Gly residues" evidence="1">
    <location>
        <begin position="341"/>
        <end position="358"/>
    </location>
</feature>
<dbReference type="PANTHER" id="PTHR34894:SF5">
    <property type="entry name" value="EF-HAND DOMAIN-CONTAINING PROTEIN"/>
    <property type="match status" value="1"/>
</dbReference>
<evidence type="ECO:0000313" key="3">
    <source>
        <dbReference type="Proteomes" id="UP001605036"/>
    </source>
</evidence>